<keyword evidence="2" id="KW-0624">Polysaccharide degradation</keyword>
<keyword evidence="4" id="KW-0732">Signal</keyword>
<dbReference type="eggNOG" id="COG1572">
    <property type="taxonomic scope" value="Bacteria"/>
</dbReference>
<dbReference type="AlphaFoldDB" id="D2PVU7"/>
<dbReference type="Proteomes" id="UP000007967">
    <property type="component" value="Chromosome"/>
</dbReference>
<dbReference type="Gene3D" id="2.60.40.10">
    <property type="entry name" value="Immunoglobulins"/>
    <property type="match status" value="3"/>
</dbReference>
<feature type="signal peptide" evidence="4">
    <location>
        <begin position="1"/>
        <end position="28"/>
    </location>
</feature>
<dbReference type="InterPro" id="IPR008979">
    <property type="entry name" value="Galactose-bd-like_sf"/>
</dbReference>
<dbReference type="Pfam" id="PF07705">
    <property type="entry name" value="CARDB"/>
    <property type="match status" value="2"/>
</dbReference>
<dbReference type="PROSITE" id="PS50022">
    <property type="entry name" value="FA58C_3"/>
    <property type="match status" value="2"/>
</dbReference>
<dbReference type="EMBL" id="CP001736">
    <property type="protein sequence ID" value="ADB29604.1"/>
    <property type="molecule type" value="Genomic_DNA"/>
</dbReference>
<dbReference type="SUPFAM" id="SSF51126">
    <property type="entry name" value="Pectin lyase-like"/>
    <property type="match status" value="1"/>
</dbReference>
<keyword evidence="1" id="KW-0326">Glycosidase</keyword>
<gene>
    <name evidence="6" type="ordered locus">Kfla_0482</name>
</gene>
<dbReference type="SUPFAM" id="SSF49265">
    <property type="entry name" value="Fibronectin type III"/>
    <property type="match status" value="1"/>
</dbReference>
<evidence type="ECO:0000256" key="4">
    <source>
        <dbReference type="SAM" id="SignalP"/>
    </source>
</evidence>
<dbReference type="SMART" id="SM00231">
    <property type="entry name" value="FA58C"/>
    <property type="match status" value="1"/>
</dbReference>
<keyword evidence="7" id="KW-1185">Reference proteome</keyword>
<dbReference type="InterPro" id="IPR036116">
    <property type="entry name" value="FN3_sf"/>
</dbReference>
<feature type="region of interest" description="Disordered" evidence="3">
    <location>
        <begin position="262"/>
        <end position="284"/>
    </location>
</feature>
<dbReference type="InterPro" id="IPR033801">
    <property type="entry name" value="CBM6-CBM35-CBM36-like_1"/>
</dbReference>
<evidence type="ECO:0000313" key="6">
    <source>
        <dbReference type="EMBL" id="ADB29604.1"/>
    </source>
</evidence>
<keyword evidence="2" id="KW-0119">Carbohydrate metabolism</keyword>
<dbReference type="Gene3D" id="2.60.120.260">
    <property type="entry name" value="Galactose-binding domain-like"/>
    <property type="match status" value="2"/>
</dbReference>
<organism evidence="6 7">
    <name type="scientific">Kribbella flavida (strain DSM 17836 / JCM 10339 / NBRC 14399)</name>
    <dbReference type="NCBI Taxonomy" id="479435"/>
    <lineage>
        <taxon>Bacteria</taxon>
        <taxon>Bacillati</taxon>
        <taxon>Actinomycetota</taxon>
        <taxon>Actinomycetes</taxon>
        <taxon>Propionibacteriales</taxon>
        <taxon>Kribbellaceae</taxon>
        <taxon>Kribbella</taxon>
    </lineage>
</organism>
<dbReference type="CAZy" id="GH87">
    <property type="family name" value="Glycoside Hydrolase Family 87"/>
</dbReference>
<dbReference type="HOGENOM" id="CLU_008465_0_0_11"/>
<name>D2PVU7_KRIFD</name>
<dbReference type="RefSeq" id="WP_012918161.1">
    <property type="nucleotide sequence ID" value="NC_013729.1"/>
</dbReference>
<feature type="domain" description="F5/8 type C" evidence="5">
    <location>
        <begin position="38"/>
        <end position="183"/>
    </location>
</feature>
<dbReference type="CDD" id="cd00063">
    <property type="entry name" value="FN3"/>
    <property type="match status" value="1"/>
</dbReference>
<feature type="domain" description="F5/8 type C" evidence="5">
    <location>
        <begin position="273"/>
        <end position="417"/>
    </location>
</feature>
<dbReference type="GO" id="GO:0000272">
    <property type="term" value="P:polysaccharide catabolic process"/>
    <property type="evidence" value="ECO:0007669"/>
    <property type="project" value="UniProtKB-KW"/>
</dbReference>
<dbReference type="CDD" id="cd14490">
    <property type="entry name" value="CBM6-CBM35-CBM36_like_1"/>
    <property type="match status" value="1"/>
</dbReference>
<dbReference type="InterPro" id="IPR055149">
    <property type="entry name" value="Agl_cat_D2"/>
</dbReference>
<dbReference type="SMART" id="SM00710">
    <property type="entry name" value="PbH1"/>
    <property type="match status" value="7"/>
</dbReference>
<evidence type="ECO:0000313" key="7">
    <source>
        <dbReference type="Proteomes" id="UP000007967"/>
    </source>
</evidence>
<proteinExistence type="predicted"/>
<dbReference type="InterPro" id="IPR003961">
    <property type="entry name" value="FN3_dom"/>
</dbReference>
<dbReference type="OrthoDB" id="5476529at2"/>
<dbReference type="InterPro" id="IPR013783">
    <property type="entry name" value="Ig-like_fold"/>
</dbReference>
<dbReference type="STRING" id="479435.Kfla_0482"/>
<dbReference type="GO" id="GO:0016798">
    <property type="term" value="F:hydrolase activity, acting on glycosyl bonds"/>
    <property type="evidence" value="ECO:0007669"/>
    <property type="project" value="UniProtKB-KW"/>
</dbReference>
<dbReference type="InterPro" id="IPR011635">
    <property type="entry name" value="CARDB"/>
</dbReference>
<dbReference type="CAZy" id="CBM32">
    <property type="family name" value="Carbohydrate-Binding Module Family 32"/>
</dbReference>
<dbReference type="InterPro" id="IPR000421">
    <property type="entry name" value="FA58C"/>
</dbReference>
<protein>
    <submittedName>
        <fullName evidence="6">APHP domain protein</fullName>
    </submittedName>
</protein>
<dbReference type="InterPro" id="IPR006626">
    <property type="entry name" value="PbH1"/>
</dbReference>
<evidence type="ECO:0000259" key="5">
    <source>
        <dbReference type="PROSITE" id="PS50022"/>
    </source>
</evidence>
<evidence type="ECO:0000256" key="3">
    <source>
        <dbReference type="SAM" id="MobiDB-lite"/>
    </source>
</evidence>
<evidence type="ECO:0000256" key="2">
    <source>
        <dbReference type="ARBA" id="ARBA00023326"/>
    </source>
</evidence>
<dbReference type="SUPFAM" id="SSF49785">
    <property type="entry name" value="Galactose-binding domain-like"/>
    <property type="match status" value="2"/>
</dbReference>
<dbReference type="Gene3D" id="2.160.20.10">
    <property type="entry name" value="Single-stranded right-handed beta-helix, Pectin lyase-like"/>
    <property type="match status" value="1"/>
</dbReference>
<reference evidence="6 7" key="2">
    <citation type="journal article" date="2010" name="Stand. Genomic Sci.">
        <title>Complete genome sequence of Kribbella flavida type strain (IFO 14399).</title>
        <authorList>
            <person name="Pukall R."/>
            <person name="Lapidus A."/>
            <person name="Glavina Del Rio T."/>
            <person name="Copeland A."/>
            <person name="Tice H."/>
            <person name="Cheng J.-F."/>
            <person name="Lucas S."/>
            <person name="Chen F."/>
            <person name="Nolan M."/>
            <person name="LaButti K."/>
            <person name="Pati A."/>
            <person name="Ivanova N."/>
            <person name="Mavrommatis K."/>
            <person name="Mikhailova N."/>
            <person name="Pitluck S."/>
            <person name="Bruce D."/>
            <person name="Goodwin L."/>
            <person name="Land M."/>
            <person name="Hauser L."/>
            <person name="Chang Y.-J."/>
            <person name="Jeffries C.D."/>
            <person name="Chen A."/>
            <person name="Palaniappan K."/>
            <person name="Chain P."/>
            <person name="Rohde M."/>
            <person name="Goeker M."/>
            <person name="Bristow J."/>
            <person name="Eisen J.A."/>
            <person name="Markowitz V."/>
            <person name="Hugenholtz P."/>
            <person name="Kyrpides N.C."/>
            <person name="Klenk H.-P."/>
            <person name="Brettin T."/>
        </authorList>
    </citation>
    <scope>NUCLEOTIDE SEQUENCE [LARGE SCALE GENOMIC DNA]</scope>
    <source>
        <strain evidence="7">DSM 17836 / JCM 10339 / NBRC 14399</strain>
    </source>
</reference>
<keyword evidence="1" id="KW-0378">Hydrolase</keyword>
<feature type="compositionally biased region" description="Polar residues" evidence="3">
    <location>
        <begin position="263"/>
        <end position="274"/>
    </location>
</feature>
<dbReference type="Pfam" id="PF22633">
    <property type="entry name" value="F5_F8_type_C_2"/>
    <property type="match status" value="2"/>
</dbReference>
<sequence>MRTRSGTWRLLATVLASSLLLSTGPVLGAVSGPAGAGTTAAAAALAGPNLAAGKSATASTSTQNYAASNATDGNQGSYWESANNAFPQWIQVDLGASVSTNQVVLKLPTAGWGSRNQTLAVQGSTDGQNFTDLSPSASRAFTAPSNTVTIDYGAATVRYVRLRITANTGWPAGQLSELEVYGPAAGDTQAPTAPGNLAFTEPGAGQIRLSWTASTDNVGVTGYDLYANGQLRTSLGAGVTTYTDSQPASASVTYFVRAKDAAGNQSPNSNSVTRGGSSGAGSNLALRKPITASGHVHTFVPANANDDNVTTYWEGNGTPATLTTELGSNADVSSVVVRLNPDSAWGNRTQTFSVLGREQSAAGFSTIVASAAYTFSPASGNTVTIPVSARVADVRLNFTGNTGAPSGQVAEFQVMGVPAPNPDLTLNGVSWTPASPVETDTITLRATVNNLGSAGSGATGVNFYLGATRVGTATVGAIAAGASTTVTATIGSRDAGSYPLSAKVDEAGTVVEQNDGNNSASSASPLVVTPVASSDLVAAAVSWSPGNPTAGNNVTFSVSIRNQGSIASAAGAHGITLTLLSGSTVVRTLTGSYSGAIAAGATTPAVTLGSWPAANGRYSVRVVVADDANELPVKRGNNTSERPFFVGRGANMPYDQLEAEDAAVGGGAQVVGPNRTVGDLAGEASGRRAVTLTGTGAFVEFTTRASTNTLVTRFSIPDAPGGGGISSSINVYVNGTFHKTLPLTSKYAWLYGPEASPNNSPGSGPARHIYDEANLMLDGTFPAGTRIKLQKDPANSSPAAIDFVNTEQVAPIGNPGAGFVTPAGFSQQDVQNALDRVRQDGTLQGVYLPPGEYPTSNKFTVYGKAVKVVGAGPWYTRFVAPANQSNTDVGFDAQASANGSTFSGFAYFGNYDSRNDGPGKVFNFAGTSNMTIDNIWVEHQMCLYWGANTDNSTIRNSRIRNLFADGINMTNGSSGNTVSNNDARATGDDSFALFNATDNGGGEVRDNVFENLTSTLTWRAAGFAVYGGTNNVFRNLYVADTLVYSGITISSLDFGIPMNGFGATPPTRFENVSVVRAGGHFWGAQTFPGIWIYSATKVFQGIRLTDVDIVDPTYSGIMFQTDYVGGSPLFPVADTVLTNVTISGARKSGDAFDAKSGYGIWANELPEPGEGPARGTATFNNLTLTNNAVDIRNTTSTFTIIRN</sequence>
<dbReference type="InterPro" id="IPR012334">
    <property type="entry name" value="Pectin_lyas_fold"/>
</dbReference>
<dbReference type="KEGG" id="kfl:Kfla_0482"/>
<reference evidence="7" key="1">
    <citation type="submission" date="2009-09" db="EMBL/GenBank/DDBJ databases">
        <title>The complete genome of Kribbella flavida DSM 17836.</title>
        <authorList>
            <consortium name="US DOE Joint Genome Institute (JGI-PGF)"/>
            <person name="Lucas S."/>
            <person name="Copeland A."/>
            <person name="Lapidus A."/>
            <person name="Glavina del Rio T."/>
            <person name="Dalin E."/>
            <person name="Tice H."/>
            <person name="Bruce D."/>
            <person name="Goodwin L."/>
            <person name="Pitluck S."/>
            <person name="Kyrpides N."/>
            <person name="Mavromatis K."/>
            <person name="Ivanova N."/>
            <person name="Saunders E."/>
            <person name="Brettin T."/>
            <person name="Detter J.C."/>
            <person name="Han C."/>
            <person name="Larimer F."/>
            <person name="Land M."/>
            <person name="Hauser L."/>
            <person name="Markowitz V."/>
            <person name="Cheng J.-F."/>
            <person name="Hugenholtz P."/>
            <person name="Woyke T."/>
            <person name="Wu D."/>
            <person name="Pukall R."/>
            <person name="Klenk H.-P."/>
            <person name="Eisen J.A."/>
        </authorList>
    </citation>
    <scope>NUCLEOTIDE SEQUENCE [LARGE SCALE GENOMIC DNA]</scope>
    <source>
        <strain evidence="7">DSM 17836 / JCM 10339 / NBRC 14399</strain>
    </source>
</reference>
<feature type="chain" id="PRO_5003033348" evidence="4">
    <location>
        <begin position="29"/>
        <end position="1203"/>
    </location>
</feature>
<evidence type="ECO:0000256" key="1">
    <source>
        <dbReference type="ARBA" id="ARBA00023295"/>
    </source>
</evidence>
<dbReference type="Pfam" id="PF22816">
    <property type="entry name" value="CatAgl_D2"/>
    <property type="match status" value="1"/>
</dbReference>
<dbReference type="InterPro" id="IPR011050">
    <property type="entry name" value="Pectin_lyase_fold/virulence"/>
</dbReference>
<dbReference type="Pfam" id="PF22815">
    <property type="entry name" value="CatAgl_D1"/>
    <property type="match status" value="1"/>
</dbReference>
<accession>D2PVU7</accession>